<dbReference type="Gene3D" id="3.40.50.10890">
    <property type="match status" value="1"/>
</dbReference>
<organism evidence="4 5">
    <name type="scientific">Ruegeria marina</name>
    <dbReference type="NCBI Taxonomy" id="639004"/>
    <lineage>
        <taxon>Bacteria</taxon>
        <taxon>Pseudomonadati</taxon>
        <taxon>Pseudomonadota</taxon>
        <taxon>Alphaproteobacteria</taxon>
        <taxon>Rhodobacterales</taxon>
        <taxon>Roseobacteraceae</taxon>
        <taxon>Ruegeria</taxon>
    </lineage>
</organism>
<dbReference type="InterPro" id="IPR036866">
    <property type="entry name" value="RibonucZ/Hydroxyglut_hydro"/>
</dbReference>
<dbReference type="Pfam" id="PF07521">
    <property type="entry name" value="RMMBL"/>
    <property type="match status" value="1"/>
</dbReference>
<dbReference type="EMBL" id="FMZV01000038">
    <property type="protein sequence ID" value="SDE77430.1"/>
    <property type="molecule type" value="Genomic_DNA"/>
</dbReference>
<dbReference type="AlphaFoldDB" id="A0A1G7FNF4"/>
<dbReference type="SMART" id="SM00849">
    <property type="entry name" value="Lactamase_B"/>
    <property type="match status" value="1"/>
</dbReference>
<dbReference type="Proteomes" id="UP000199628">
    <property type="component" value="Unassembled WGS sequence"/>
</dbReference>
<reference evidence="5" key="1">
    <citation type="submission" date="2016-10" db="EMBL/GenBank/DDBJ databases">
        <authorList>
            <person name="Varghese N."/>
            <person name="Submissions S."/>
        </authorList>
    </citation>
    <scope>NUCLEOTIDE SEQUENCE [LARGE SCALE GENOMIC DNA]</scope>
    <source>
        <strain evidence="5">CGMCC 1.9108</strain>
    </source>
</reference>
<name>A0A1G7FNF4_9RHOB</name>
<feature type="domain" description="Metallo-beta-lactamase" evidence="2">
    <location>
        <begin position="19"/>
        <end position="241"/>
    </location>
</feature>
<dbReference type="InterPro" id="IPR011108">
    <property type="entry name" value="RMMBL"/>
</dbReference>
<accession>A0A1G7FNF4</accession>
<sequence>MTSHGQPTLRFLGAAGTVTGSRYLVEWGHRRILIDCGLFQGFKQLRRRNRKRFPARPSTIDTVLLTHAHLDHSGYLPALIRAGFRGRVLCTPATKELCGLILPDSGYLQEEEAKYARRKKYSEHKKPTPLYTLKDAQAALKQLDTVSFNERVDLDDGIHAEFIPAGHLLGAAQIRLTINGTTVHFSGDLGHDKDPLMRAPVPFGGADVLVCESTYGNRKHPEIDAEAELAPVLKRVFARGGAVLIPSFAVGRAQGLMYHIARLIKRDEIPYVPVYLNSPMAVDATEIYHRHHDEHHVSWEDCVNMFRVAKRVNSVEQSKDLNTRRGPMIIISASGMLTGGRILHHLVSFGGDRRNAIILSGFQAGGTRGASLAGGARSLRIFGKEHRIEAEVVQLETFSGHADADEILSWMRAAPPPRMTYLTHGEPEAADTLRRRVAHELQRNARVPEHLETIRLDAPK</sequence>
<keyword evidence="5" id="KW-1185">Reference proteome</keyword>
<evidence type="ECO:0000313" key="5">
    <source>
        <dbReference type="Proteomes" id="UP000199628"/>
    </source>
</evidence>
<dbReference type="InterPro" id="IPR001279">
    <property type="entry name" value="Metallo-B-lactamas"/>
</dbReference>
<dbReference type="PANTHER" id="PTHR11203">
    <property type="entry name" value="CLEAVAGE AND POLYADENYLATION SPECIFICITY FACTOR FAMILY MEMBER"/>
    <property type="match status" value="1"/>
</dbReference>
<evidence type="ECO:0000259" key="2">
    <source>
        <dbReference type="SMART" id="SM00849"/>
    </source>
</evidence>
<feature type="domain" description="Beta-Casp" evidence="3">
    <location>
        <begin position="253"/>
        <end position="372"/>
    </location>
</feature>
<proteinExistence type="predicted"/>
<dbReference type="OrthoDB" id="9803916at2"/>
<keyword evidence="1" id="KW-0378">Hydrolase</keyword>
<dbReference type="Pfam" id="PF00753">
    <property type="entry name" value="Lactamase_B"/>
    <property type="match status" value="1"/>
</dbReference>
<dbReference type="GO" id="GO:0016787">
    <property type="term" value="F:hydrolase activity"/>
    <property type="evidence" value="ECO:0007669"/>
    <property type="project" value="UniProtKB-KW"/>
</dbReference>
<evidence type="ECO:0000313" key="4">
    <source>
        <dbReference type="EMBL" id="SDE77430.1"/>
    </source>
</evidence>
<dbReference type="SUPFAM" id="SSF56281">
    <property type="entry name" value="Metallo-hydrolase/oxidoreductase"/>
    <property type="match status" value="1"/>
</dbReference>
<dbReference type="SMART" id="SM01027">
    <property type="entry name" value="Beta-Casp"/>
    <property type="match status" value="1"/>
</dbReference>
<dbReference type="Pfam" id="PF10996">
    <property type="entry name" value="Beta-Casp"/>
    <property type="match status" value="1"/>
</dbReference>
<dbReference type="PANTHER" id="PTHR11203:SF37">
    <property type="entry name" value="INTEGRATOR COMPLEX SUBUNIT 11"/>
    <property type="match status" value="1"/>
</dbReference>
<dbReference type="CDD" id="cd16295">
    <property type="entry name" value="TTHA0252-CPSF-like_MBL-fold"/>
    <property type="match status" value="1"/>
</dbReference>
<dbReference type="GO" id="GO:0004521">
    <property type="term" value="F:RNA endonuclease activity"/>
    <property type="evidence" value="ECO:0007669"/>
    <property type="project" value="TreeGrafter"/>
</dbReference>
<protein>
    <submittedName>
        <fullName evidence="4">Metallo-beta-lactamase family protein</fullName>
    </submittedName>
</protein>
<evidence type="ECO:0000256" key="1">
    <source>
        <dbReference type="ARBA" id="ARBA00022801"/>
    </source>
</evidence>
<dbReference type="Gene3D" id="3.60.15.10">
    <property type="entry name" value="Ribonuclease Z/Hydroxyacylglutathione hydrolase-like"/>
    <property type="match status" value="1"/>
</dbReference>
<evidence type="ECO:0000259" key="3">
    <source>
        <dbReference type="SMART" id="SM01027"/>
    </source>
</evidence>
<dbReference type="InterPro" id="IPR050698">
    <property type="entry name" value="MBL"/>
</dbReference>
<dbReference type="RefSeq" id="WP_093038164.1">
    <property type="nucleotide sequence ID" value="NZ_FMZV01000038.1"/>
</dbReference>
<gene>
    <name evidence="4" type="ORF">SAMN04488239_1384</name>
</gene>
<dbReference type="STRING" id="639004.SAMN04488239_1384"/>
<dbReference type="InterPro" id="IPR022712">
    <property type="entry name" value="Beta_Casp"/>
</dbReference>